<organism evidence="1 2">
    <name type="scientific">Paenibacillus lycopersici</name>
    <dbReference type="NCBI Taxonomy" id="2704462"/>
    <lineage>
        <taxon>Bacteria</taxon>
        <taxon>Bacillati</taxon>
        <taxon>Bacillota</taxon>
        <taxon>Bacilli</taxon>
        <taxon>Bacillales</taxon>
        <taxon>Paenibacillaceae</taxon>
        <taxon>Paenibacillus</taxon>
    </lineage>
</organism>
<name>A0A6C0G6V0_9BACL</name>
<protein>
    <submittedName>
        <fullName evidence="1">DUF2332 domain-containing protein</fullName>
    </submittedName>
</protein>
<accession>A0A6C0G6V0</accession>
<proteinExistence type="predicted"/>
<reference evidence="1 2" key="1">
    <citation type="submission" date="2020-01" db="EMBL/GenBank/DDBJ databases">
        <title>Paenibacillus sp. nov., isolated from tomato rhizosphere.</title>
        <authorList>
            <person name="Weon H.-Y."/>
            <person name="Lee S.A."/>
        </authorList>
    </citation>
    <scope>NUCLEOTIDE SEQUENCE [LARGE SCALE GENOMIC DNA]</scope>
    <source>
        <strain evidence="1 2">12200R-189</strain>
    </source>
</reference>
<dbReference type="Proteomes" id="UP000476064">
    <property type="component" value="Chromosome"/>
</dbReference>
<gene>
    <name evidence="1" type="ORF">GXP70_19240</name>
</gene>
<evidence type="ECO:0000313" key="1">
    <source>
        <dbReference type="EMBL" id="QHT61905.1"/>
    </source>
</evidence>
<keyword evidence="2" id="KW-1185">Reference proteome</keyword>
<evidence type="ECO:0000313" key="2">
    <source>
        <dbReference type="Proteomes" id="UP000476064"/>
    </source>
</evidence>
<dbReference type="EMBL" id="CP048209">
    <property type="protein sequence ID" value="QHT61905.1"/>
    <property type="molecule type" value="Genomic_DNA"/>
</dbReference>
<dbReference type="InterPro" id="IPR011200">
    <property type="entry name" value="UCP012608"/>
</dbReference>
<dbReference type="AlphaFoldDB" id="A0A6C0G6V0"/>
<dbReference type="Pfam" id="PF10094">
    <property type="entry name" value="DUF2332"/>
    <property type="match status" value="1"/>
</dbReference>
<sequence>MRMQALSELFHRYAVRYFRDSSPLYEALSLRIAKDAELLALAAQARAGQPQPNMLFGAVHDVLLQGARHPLRRFYPSLVDDPGEPALAFEPFRSFCAAYRREIVALLKSKRVQTNEVNRCAYLYPAFCHVYRHSGKPLALIEIGTSAGLQLLWDRYGYSYGADGAAYGCASAALRLESEPLGDNKPDLLLESPPVASRTGIDLHVNDLNDEADLRWLNALIWPEHRERRMRLTTAAACLKRTPVRLIEGDAIELIADVAAEAPAEATLCIFHTHVANQFTAEAKQALRARLRELGRKRDYYHLYNNMDDLDLHLDAYLDGELHPTKIAETEGHGRWFRWLM</sequence>
<dbReference type="PIRSF" id="PIRSF012608">
    <property type="entry name" value="UCP012608"/>
    <property type="match status" value="1"/>
</dbReference>
<dbReference type="KEGG" id="plyc:GXP70_19240"/>